<proteinExistence type="predicted"/>
<dbReference type="Proteomes" id="UP001595867">
    <property type="component" value="Unassembled WGS sequence"/>
</dbReference>
<evidence type="ECO:0000259" key="1">
    <source>
        <dbReference type="PROSITE" id="PS50989"/>
    </source>
</evidence>
<dbReference type="PROSITE" id="PS50989">
    <property type="entry name" value="COA_CT_CTER"/>
    <property type="match status" value="1"/>
</dbReference>
<name>A0ABV8ILN9_9ACTN</name>
<gene>
    <name evidence="2" type="ORF">ACFO0C_03590</name>
</gene>
<dbReference type="PANTHER" id="PTHR43842:SF2">
    <property type="entry name" value="PROPIONYL-COA CARBOXYLASE BETA CHAIN, MITOCHONDRIAL"/>
    <property type="match status" value="1"/>
</dbReference>
<accession>A0ABV8ILN9</accession>
<keyword evidence="2" id="KW-0808">Transferase</keyword>
<dbReference type="SUPFAM" id="SSF52096">
    <property type="entry name" value="ClpP/crotonase"/>
    <property type="match status" value="2"/>
</dbReference>
<organism evidence="2 3">
    <name type="scientific">Actinoplanes subglobosus</name>
    <dbReference type="NCBI Taxonomy" id="1547892"/>
    <lineage>
        <taxon>Bacteria</taxon>
        <taxon>Bacillati</taxon>
        <taxon>Actinomycetota</taxon>
        <taxon>Actinomycetes</taxon>
        <taxon>Micromonosporales</taxon>
        <taxon>Micromonosporaceae</taxon>
        <taxon>Actinoplanes</taxon>
    </lineage>
</organism>
<feature type="domain" description="CoA carboxyltransferase C-terminal" evidence="1">
    <location>
        <begin position="195"/>
        <end position="421"/>
    </location>
</feature>
<dbReference type="Gene3D" id="3.90.226.10">
    <property type="entry name" value="2-enoyl-CoA Hydratase, Chain A, domain 1"/>
    <property type="match status" value="2"/>
</dbReference>
<comment type="caution">
    <text evidence="2">The sequence shown here is derived from an EMBL/GenBank/DDBJ whole genome shotgun (WGS) entry which is preliminary data.</text>
</comment>
<dbReference type="InterPro" id="IPR051047">
    <property type="entry name" value="AccD/PCCB"/>
</dbReference>
<evidence type="ECO:0000313" key="2">
    <source>
        <dbReference type="EMBL" id="MFC4064000.1"/>
    </source>
</evidence>
<dbReference type="Pfam" id="PF01039">
    <property type="entry name" value="Carboxyl_trans"/>
    <property type="match status" value="2"/>
</dbReference>
<dbReference type="InterPro" id="IPR011763">
    <property type="entry name" value="COA_CT_C"/>
</dbReference>
<dbReference type="RefSeq" id="WP_378065042.1">
    <property type="nucleotide sequence ID" value="NZ_JBHSBL010000005.1"/>
</dbReference>
<dbReference type="EMBL" id="JBHSBL010000005">
    <property type="protein sequence ID" value="MFC4064000.1"/>
    <property type="molecule type" value="Genomic_DNA"/>
</dbReference>
<sequence>MSLHSSGVDPTPVGNHDPEERLRALFDRGTTRPLASGVLAARGRVDGTLVIGFACLDGALGAAGGRTVVAAVDAAVRERVPVIGLWHCTGTGLAEGVPGLDAAGQVYAATVRASGRIPQISVLLGPVTAAAAYVPPLSDVVIATPGRSPADPVADLLAADPDDALAEARRLALFLGAQGRFSPDDVAPGGTTGVPLNTLVPTTTDRAYDVRPLVRALLDAPGTELHATRATNIVTTLGRLAGRTIGVLANNPLRLGGSLDPAAAEKAARFVRMCNALGIPLVVVADSPGLLPGTGHTDTTQRGAKLLHAFAEAVVPRVTLITRRVYGGAYLAMNSRSLGATTVLAWPTSRIAAIGPNAAVDLRHRRALAATPPAGRELLRARLLADELASTSASRAAEQGLIDDIVLPQHTRRRIAETLAATPAGRGNHTNMPL</sequence>
<reference evidence="3" key="1">
    <citation type="journal article" date="2019" name="Int. J. Syst. Evol. Microbiol.">
        <title>The Global Catalogue of Microorganisms (GCM) 10K type strain sequencing project: providing services to taxonomists for standard genome sequencing and annotation.</title>
        <authorList>
            <consortium name="The Broad Institute Genomics Platform"/>
            <consortium name="The Broad Institute Genome Sequencing Center for Infectious Disease"/>
            <person name="Wu L."/>
            <person name="Ma J."/>
        </authorList>
    </citation>
    <scope>NUCLEOTIDE SEQUENCE [LARGE SCALE GENOMIC DNA]</scope>
    <source>
        <strain evidence="3">TBRC 5832</strain>
    </source>
</reference>
<dbReference type="PANTHER" id="PTHR43842">
    <property type="entry name" value="PROPIONYL-COA CARBOXYLASE BETA CHAIN"/>
    <property type="match status" value="1"/>
</dbReference>
<dbReference type="GO" id="GO:0016740">
    <property type="term" value="F:transferase activity"/>
    <property type="evidence" value="ECO:0007669"/>
    <property type="project" value="UniProtKB-KW"/>
</dbReference>
<protein>
    <submittedName>
        <fullName evidence="2">Carboxyl transferase domain-containing protein</fullName>
    </submittedName>
</protein>
<dbReference type="InterPro" id="IPR034733">
    <property type="entry name" value="AcCoA_carboxyl_beta"/>
</dbReference>
<evidence type="ECO:0000313" key="3">
    <source>
        <dbReference type="Proteomes" id="UP001595867"/>
    </source>
</evidence>
<keyword evidence="3" id="KW-1185">Reference proteome</keyword>
<dbReference type="InterPro" id="IPR029045">
    <property type="entry name" value="ClpP/crotonase-like_dom_sf"/>
</dbReference>